<keyword evidence="3" id="KW-0813">Transport</keyword>
<evidence type="ECO:0000256" key="3">
    <source>
        <dbReference type="ARBA" id="ARBA00022448"/>
    </source>
</evidence>
<evidence type="ECO:0000313" key="12">
    <source>
        <dbReference type="Proteomes" id="UP000238908"/>
    </source>
</evidence>
<gene>
    <name evidence="11" type="ORF">XdyCFBP7245_12810</name>
</gene>
<evidence type="ECO:0000256" key="5">
    <source>
        <dbReference type="ARBA" id="ARBA00022519"/>
    </source>
</evidence>
<dbReference type="GO" id="GO:0015628">
    <property type="term" value="P:protein secretion by the type II secretion system"/>
    <property type="evidence" value="ECO:0007669"/>
    <property type="project" value="InterPro"/>
</dbReference>
<comment type="subcellular location">
    <subcellularLocation>
        <location evidence="1">Cell inner membrane</location>
        <topology evidence="1">Single-pass membrane protein</topology>
    </subcellularLocation>
</comment>
<evidence type="ECO:0000256" key="6">
    <source>
        <dbReference type="ARBA" id="ARBA00022692"/>
    </source>
</evidence>
<evidence type="ECO:0000256" key="1">
    <source>
        <dbReference type="ARBA" id="ARBA00004377"/>
    </source>
</evidence>
<evidence type="ECO:0000256" key="7">
    <source>
        <dbReference type="ARBA" id="ARBA00022927"/>
    </source>
</evidence>
<dbReference type="RefSeq" id="WP_104615998.1">
    <property type="nucleotide sequence ID" value="NZ_CP167817.1"/>
</dbReference>
<evidence type="ECO:0000313" key="11">
    <source>
        <dbReference type="EMBL" id="PPU55650.1"/>
    </source>
</evidence>
<feature type="transmembrane region" description="Helical" evidence="10">
    <location>
        <begin position="20"/>
        <end position="42"/>
    </location>
</feature>
<dbReference type="Proteomes" id="UP000238908">
    <property type="component" value="Unassembled WGS sequence"/>
</dbReference>
<evidence type="ECO:0000256" key="4">
    <source>
        <dbReference type="ARBA" id="ARBA00022475"/>
    </source>
</evidence>
<dbReference type="InterPro" id="IPR007690">
    <property type="entry name" value="T2SS_GspM"/>
</dbReference>
<organism evidence="11 12">
    <name type="scientific">Xanthomonas dyei</name>
    <dbReference type="NCBI Taxonomy" id="743699"/>
    <lineage>
        <taxon>Bacteria</taxon>
        <taxon>Pseudomonadati</taxon>
        <taxon>Pseudomonadota</taxon>
        <taxon>Gammaproteobacteria</taxon>
        <taxon>Lysobacterales</taxon>
        <taxon>Lysobacteraceae</taxon>
        <taxon>Xanthomonas</taxon>
    </lineage>
</organism>
<name>A0A2S7C2H4_9XANT</name>
<evidence type="ECO:0000256" key="8">
    <source>
        <dbReference type="ARBA" id="ARBA00022989"/>
    </source>
</evidence>
<sequence>MSTLQRMPVWWQTRAPRERLMLSVMVAAIAAFIGWYALLVPLRHWRSSAQARYDHAAQVLLMARASQPGATVAAIPLARITQSARDATITITRQQRSPTGTLALQIDTVTSPVLFAWLEQLRQRHGLTPSALEISRRDGQLQVRCTFSGIAP</sequence>
<dbReference type="AlphaFoldDB" id="A0A2S7C2H4"/>
<dbReference type="InterPro" id="IPR023229">
    <property type="entry name" value="T2SS_M_periplasmic_sf"/>
</dbReference>
<proteinExistence type="inferred from homology"/>
<evidence type="ECO:0000256" key="10">
    <source>
        <dbReference type="SAM" id="Phobius"/>
    </source>
</evidence>
<dbReference type="GO" id="GO:0005886">
    <property type="term" value="C:plasma membrane"/>
    <property type="evidence" value="ECO:0007669"/>
    <property type="project" value="UniProtKB-SubCell"/>
</dbReference>
<dbReference type="Gene3D" id="3.30.1360.100">
    <property type="entry name" value="General secretion pathway protein M, EpsM"/>
    <property type="match status" value="1"/>
</dbReference>
<keyword evidence="4" id="KW-1003">Cell membrane</keyword>
<comment type="caution">
    <text evidence="11">The sequence shown here is derived from an EMBL/GenBank/DDBJ whole genome shotgun (WGS) entry which is preliminary data.</text>
</comment>
<dbReference type="Pfam" id="PF04612">
    <property type="entry name" value="T2SSM"/>
    <property type="match status" value="1"/>
</dbReference>
<dbReference type="EMBL" id="MDEE01000017">
    <property type="protein sequence ID" value="PPU55650.1"/>
    <property type="molecule type" value="Genomic_DNA"/>
</dbReference>
<keyword evidence="6 10" id="KW-0812">Transmembrane</keyword>
<keyword evidence="9 10" id="KW-0472">Membrane</keyword>
<reference evidence="11 12" key="1">
    <citation type="submission" date="2016-08" db="EMBL/GenBank/DDBJ databases">
        <authorList>
            <person name="Seilhamer J.J."/>
        </authorList>
    </citation>
    <scope>NUCLEOTIDE SEQUENCE [LARGE SCALE GENOMIC DNA]</scope>
    <source>
        <strain evidence="11 12">CFBP7245</strain>
    </source>
</reference>
<accession>A0A2S7C2H4</accession>
<keyword evidence="8 10" id="KW-1133">Transmembrane helix</keyword>
<keyword evidence="5" id="KW-0997">Cell inner membrane</keyword>
<evidence type="ECO:0000256" key="9">
    <source>
        <dbReference type="ARBA" id="ARBA00023136"/>
    </source>
</evidence>
<keyword evidence="7" id="KW-0653">Protein transport</keyword>
<evidence type="ECO:0000256" key="2">
    <source>
        <dbReference type="ARBA" id="ARBA00010637"/>
    </source>
</evidence>
<comment type="similarity">
    <text evidence="2">Belongs to the GSP M family.</text>
</comment>
<protein>
    <submittedName>
        <fullName evidence="11">Type II secretion system protein M</fullName>
    </submittedName>
</protein>
<dbReference type="SUPFAM" id="SSF103054">
    <property type="entry name" value="General secretion pathway protein M, EpsM"/>
    <property type="match status" value="1"/>
</dbReference>
<dbReference type="GO" id="GO:0015627">
    <property type="term" value="C:type II protein secretion system complex"/>
    <property type="evidence" value="ECO:0007669"/>
    <property type="project" value="InterPro"/>
</dbReference>